<sequence length="195" mass="21322">MLRGSCCDGVLGAGGGDVGGGWGPCGELVRWTVGSGTRRSGGEVGVRLSEGAVGGRRLRGLRCGVEFWCFRVLLGLGHLGVKVCKGWGVLELVTHCPLEVVSSIYLESRQLRKNRIVSDEQKANPSEAFTRLIFLLSYVMCLYNHVHLVYDGDDDKELFPDEVKRIQQILKRTSFDAITPDFSITDSLSMGDRAS</sequence>
<proteinExistence type="predicted"/>
<evidence type="ECO:0000313" key="1">
    <source>
        <dbReference type="EMBL" id="GJT43978.1"/>
    </source>
</evidence>
<dbReference type="Proteomes" id="UP001151760">
    <property type="component" value="Unassembled WGS sequence"/>
</dbReference>
<protein>
    <submittedName>
        <fullName evidence="1">Uncharacterized protein</fullName>
    </submittedName>
</protein>
<name>A0ABQ5E0L3_9ASTR</name>
<accession>A0ABQ5E0L3</accession>
<organism evidence="1 2">
    <name type="scientific">Tanacetum coccineum</name>
    <dbReference type="NCBI Taxonomy" id="301880"/>
    <lineage>
        <taxon>Eukaryota</taxon>
        <taxon>Viridiplantae</taxon>
        <taxon>Streptophyta</taxon>
        <taxon>Embryophyta</taxon>
        <taxon>Tracheophyta</taxon>
        <taxon>Spermatophyta</taxon>
        <taxon>Magnoliopsida</taxon>
        <taxon>eudicotyledons</taxon>
        <taxon>Gunneridae</taxon>
        <taxon>Pentapetalae</taxon>
        <taxon>asterids</taxon>
        <taxon>campanulids</taxon>
        <taxon>Asterales</taxon>
        <taxon>Asteraceae</taxon>
        <taxon>Asteroideae</taxon>
        <taxon>Anthemideae</taxon>
        <taxon>Anthemidinae</taxon>
        <taxon>Tanacetum</taxon>
    </lineage>
</organism>
<gene>
    <name evidence="1" type="ORF">Tco_0952693</name>
</gene>
<keyword evidence="2" id="KW-1185">Reference proteome</keyword>
<evidence type="ECO:0000313" key="2">
    <source>
        <dbReference type="Proteomes" id="UP001151760"/>
    </source>
</evidence>
<dbReference type="EMBL" id="BQNB010015775">
    <property type="protein sequence ID" value="GJT43978.1"/>
    <property type="molecule type" value="Genomic_DNA"/>
</dbReference>
<comment type="caution">
    <text evidence="1">The sequence shown here is derived from an EMBL/GenBank/DDBJ whole genome shotgun (WGS) entry which is preliminary data.</text>
</comment>
<reference evidence="1" key="2">
    <citation type="submission" date="2022-01" db="EMBL/GenBank/DDBJ databases">
        <authorList>
            <person name="Yamashiro T."/>
            <person name="Shiraishi A."/>
            <person name="Satake H."/>
            <person name="Nakayama K."/>
        </authorList>
    </citation>
    <scope>NUCLEOTIDE SEQUENCE</scope>
</reference>
<reference evidence="1" key="1">
    <citation type="journal article" date="2022" name="Int. J. Mol. Sci.">
        <title>Draft Genome of Tanacetum Coccineum: Genomic Comparison of Closely Related Tanacetum-Family Plants.</title>
        <authorList>
            <person name="Yamashiro T."/>
            <person name="Shiraishi A."/>
            <person name="Nakayama K."/>
            <person name="Satake H."/>
        </authorList>
    </citation>
    <scope>NUCLEOTIDE SEQUENCE</scope>
</reference>